<accession>A0A077FFC4</accession>
<feature type="region of interest" description="Disordered" evidence="1">
    <location>
        <begin position="230"/>
        <end position="275"/>
    </location>
</feature>
<dbReference type="OrthoDB" id="7024182at2"/>
<organism evidence="3 4">
    <name type="scientific">Pseudomonas alkylphenolica</name>
    <dbReference type="NCBI Taxonomy" id="237609"/>
    <lineage>
        <taxon>Bacteria</taxon>
        <taxon>Pseudomonadati</taxon>
        <taxon>Pseudomonadota</taxon>
        <taxon>Gammaproteobacteria</taxon>
        <taxon>Pseudomonadales</taxon>
        <taxon>Pseudomonadaceae</taxon>
        <taxon>Pseudomonas</taxon>
    </lineage>
</organism>
<evidence type="ECO:0000256" key="2">
    <source>
        <dbReference type="SAM" id="SignalP"/>
    </source>
</evidence>
<evidence type="ECO:0000256" key="1">
    <source>
        <dbReference type="SAM" id="MobiDB-lite"/>
    </source>
</evidence>
<gene>
    <name evidence="3" type="ORF">PSAKL28_27140</name>
</gene>
<evidence type="ECO:0000313" key="3">
    <source>
        <dbReference type="EMBL" id="AIL61906.1"/>
    </source>
</evidence>
<dbReference type="Proteomes" id="UP000028931">
    <property type="component" value="Chromosome"/>
</dbReference>
<name>A0A077FFC4_9PSED</name>
<keyword evidence="2" id="KW-0732">Signal</keyword>
<dbReference type="HOGENOM" id="CLU_635948_0_0_6"/>
<dbReference type="AlphaFoldDB" id="A0A077FFC4"/>
<proteinExistence type="predicted"/>
<evidence type="ECO:0000313" key="4">
    <source>
        <dbReference type="Proteomes" id="UP000028931"/>
    </source>
</evidence>
<feature type="signal peptide" evidence="2">
    <location>
        <begin position="1"/>
        <end position="24"/>
    </location>
</feature>
<dbReference type="KEGG" id="palk:PSAKL28_27140"/>
<sequence length="432" mass="45333">MKPSMALKPLVFAIAAVMAVAVQAEQNDRRGHGHHHGHHNPPPKAFYVDATANAYDRQSSTDNKIVNNGTINEAEMSDSASGTSGNVGVNVAAGAGNQQDNAAAIANAGSDSSAIDNSFVFGTSEATARVTQYSDNNKVYNNGATNSAVMSGSGSEGSGNMGINIAGGDLNQQKNTMAIANTNAPLGNATATASATQTGPGLVVINDADRTYRVDTLTFTKTASGESRYEKQFNASGSQSSSSEFEVKGKNSWSAEGSNHFDANGSKKHEASGSSEAHLLATLHVDADASKTVSWEHGYHDGSRTKSFEAELNAKLDVDVEKSWEKKSESSFEKEYNSNFDKSYKSEFAKSGSKSQESEYEKEKKFAESSSFELSNTYSYQVLTPTGWANPVTNTATLSGSVNGGSGNLGVNVAAGVGNQQSNSLAISNQSF</sequence>
<dbReference type="EMBL" id="CP009048">
    <property type="protein sequence ID" value="AIL61906.1"/>
    <property type="molecule type" value="Genomic_DNA"/>
</dbReference>
<feature type="chain" id="PRO_5001718754" description="Heme utilization protein" evidence="2">
    <location>
        <begin position="25"/>
        <end position="432"/>
    </location>
</feature>
<dbReference type="eggNOG" id="ENOG503317I">
    <property type="taxonomic scope" value="Bacteria"/>
</dbReference>
<evidence type="ECO:0008006" key="5">
    <source>
        <dbReference type="Google" id="ProtNLM"/>
    </source>
</evidence>
<reference evidence="3 4" key="1">
    <citation type="submission" date="2014-07" db="EMBL/GenBank/DDBJ databases">
        <authorList>
            <person name="Lee K."/>
            <person name="Lim J.Y."/>
            <person name="Hwang I."/>
        </authorList>
    </citation>
    <scope>NUCLEOTIDE SEQUENCE [LARGE SCALE GENOMIC DNA]</scope>
    <source>
        <strain evidence="3 4">KL28</strain>
    </source>
</reference>
<dbReference type="RefSeq" id="WP_038611253.1">
    <property type="nucleotide sequence ID" value="NZ_CP009048.1"/>
</dbReference>
<protein>
    <recommendedName>
        <fullName evidence="5">Heme utilization protein</fullName>
    </recommendedName>
</protein>